<reference evidence="5 6" key="1">
    <citation type="submission" date="2020-10" db="EMBL/GenBank/DDBJ databases">
        <title>Nocardioides sp. isolated from sludge.</title>
        <authorList>
            <person name="Zhang X."/>
        </authorList>
    </citation>
    <scope>NUCLEOTIDE SEQUENCE [LARGE SCALE GENOMIC DNA]</scope>
    <source>
        <strain evidence="5 6">Y6</strain>
    </source>
</reference>
<keyword evidence="2" id="KW-0238">DNA-binding</keyword>
<evidence type="ECO:0000259" key="4">
    <source>
        <dbReference type="PROSITE" id="PS50043"/>
    </source>
</evidence>
<feature type="domain" description="HTH luxR-type" evidence="4">
    <location>
        <begin position="9"/>
        <end position="74"/>
    </location>
</feature>
<evidence type="ECO:0000256" key="2">
    <source>
        <dbReference type="ARBA" id="ARBA00023125"/>
    </source>
</evidence>
<dbReference type="SMART" id="SM00421">
    <property type="entry name" value="HTH_LUXR"/>
    <property type="match status" value="1"/>
</dbReference>
<dbReference type="Proteomes" id="UP000756387">
    <property type="component" value="Unassembled WGS sequence"/>
</dbReference>
<dbReference type="PANTHER" id="PTHR44688:SF16">
    <property type="entry name" value="DNA-BINDING TRANSCRIPTIONAL ACTIVATOR DEVR_DOSR"/>
    <property type="match status" value="1"/>
</dbReference>
<organism evidence="5 6">
    <name type="scientific">Nocardioides malaquae</name>
    <dbReference type="NCBI Taxonomy" id="2773426"/>
    <lineage>
        <taxon>Bacteria</taxon>
        <taxon>Bacillati</taxon>
        <taxon>Actinomycetota</taxon>
        <taxon>Actinomycetes</taxon>
        <taxon>Propionibacteriales</taxon>
        <taxon>Nocardioidaceae</taxon>
        <taxon>Nocardioides</taxon>
    </lineage>
</organism>
<dbReference type="InterPro" id="IPR016032">
    <property type="entry name" value="Sig_transdc_resp-reg_C-effctor"/>
</dbReference>
<proteinExistence type="predicted"/>
<evidence type="ECO:0000256" key="1">
    <source>
        <dbReference type="ARBA" id="ARBA00023015"/>
    </source>
</evidence>
<comment type="caution">
    <text evidence="5">The sequence shown here is derived from an EMBL/GenBank/DDBJ whole genome shotgun (WGS) entry which is preliminary data.</text>
</comment>
<dbReference type="PROSITE" id="PS50043">
    <property type="entry name" value="HTH_LUXR_2"/>
    <property type="match status" value="1"/>
</dbReference>
<evidence type="ECO:0000313" key="6">
    <source>
        <dbReference type="Proteomes" id="UP000756387"/>
    </source>
</evidence>
<dbReference type="Pfam" id="PF00196">
    <property type="entry name" value="GerE"/>
    <property type="match status" value="1"/>
</dbReference>
<dbReference type="PRINTS" id="PR00038">
    <property type="entry name" value="HTHLUXR"/>
</dbReference>
<dbReference type="InterPro" id="IPR000792">
    <property type="entry name" value="Tscrpt_reg_LuxR_C"/>
</dbReference>
<dbReference type="EMBL" id="JADCSA010000014">
    <property type="protein sequence ID" value="MBE7325683.1"/>
    <property type="molecule type" value="Genomic_DNA"/>
</dbReference>
<evidence type="ECO:0000256" key="3">
    <source>
        <dbReference type="ARBA" id="ARBA00023163"/>
    </source>
</evidence>
<dbReference type="SUPFAM" id="SSF46894">
    <property type="entry name" value="C-terminal effector domain of the bipartite response regulators"/>
    <property type="match status" value="1"/>
</dbReference>
<keyword evidence="3" id="KW-0804">Transcription</keyword>
<dbReference type="RefSeq" id="WP_193639005.1">
    <property type="nucleotide sequence ID" value="NZ_JADCSA010000014.1"/>
</dbReference>
<keyword evidence="6" id="KW-1185">Reference proteome</keyword>
<dbReference type="PANTHER" id="PTHR44688">
    <property type="entry name" value="DNA-BINDING TRANSCRIPTIONAL ACTIVATOR DEVR_DOSR"/>
    <property type="match status" value="1"/>
</dbReference>
<dbReference type="CDD" id="cd06170">
    <property type="entry name" value="LuxR_C_like"/>
    <property type="match status" value="1"/>
</dbReference>
<dbReference type="InterPro" id="IPR036388">
    <property type="entry name" value="WH-like_DNA-bd_sf"/>
</dbReference>
<dbReference type="Gene3D" id="1.10.10.10">
    <property type="entry name" value="Winged helix-like DNA-binding domain superfamily/Winged helix DNA-binding domain"/>
    <property type="match status" value="1"/>
</dbReference>
<keyword evidence="1" id="KW-0805">Transcription regulation</keyword>
<gene>
    <name evidence="5" type="ORF">IEQ44_13605</name>
</gene>
<protein>
    <submittedName>
        <fullName evidence="5">Response regulator transcription factor</fullName>
    </submittedName>
</protein>
<accession>A0ABR9RVY5</accession>
<evidence type="ECO:0000313" key="5">
    <source>
        <dbReference type="EMBL" id="MBE7325683.1"/>
    </source>
</evidence>
<sequence>MTIHLQQPAPAAVDHLTPREREVWLLVAQGLNNAEIAEELVVSLPTVKSHVAQLLRKTQSRDRVQLVVRAYTHGRRRPEAR</sequence>
<name>A0ABR9RVY5_9ACTN</name>